<dbReference type="Proteomes" id="UP001168821">
    <property type="component" value="Unassembled WGS sequence"/>
</dbReference>
<evidence type="ECO:0000256" key="3">
    <source>
        <dbReference type="PROSITE-ProRule" id="PRU10141"/>
    </source>
</evidence>
<dbReference type="SUPFAM" id="SSF56112">
    <property type="entry name" value="Protein kinase-like (PK-like)"/>
    <property type="match status" value="1"/>
</dbReference>
<keyword evidence="1 3" id="KW-0547">Nucleotide-binding</keyword>
<feature type="binding site" evidence="3">
    <location>
        <position position="67"/>
    </location>
    <ligand>
        <name>ATP</name>
        <dbReference type="ChEBI" id="CHEBI:30616"/>
    </ligand>
</feature>
<proteinExistence type="inferred from homology"/>
<gene>
    <name evidence="6" type="ORF">Zmor_009005</name>
</gene>
<protein>
    <recommendedName>
        <fullName evidence="5">Protein kinase domain-containing protein</fullName>
    </recommendedName>
</protein>
<feature type="domain" description="Protein kinase" evidence="5">
    <location>
        <begin position="38"/>
        <end position="270"/>
    </location>
</feature>
<accession>A0AA38LZ16</accession>
<keyword evidence="7" id="KW-1185">Reference proteome</keyword>
<organism evidence="6 7">
    <name type="scientific">Zophobas morio</name>
    <dbReference type="NCBI Taxonomy" id="2755281"/>
    <lineage>
        <taxon>Eukaryota</taxon>
        <taxon>Metazoa</taxon>
        <taxon>Ecdysozoa</taxon>
        <taxon>Arthropoda</taxon>
        <taxon>Hexapoda</taxon>
        <taxon>Insecta</taxon>
        <taxon>Pterygota</taxon>
        <taxon>Neoptera</taxon>
        <taxon>Endopterygota</taxon>
        <taxon>Coleoptera</taxon>
        <taxon>Polyphaga</taxon>
        <taxon>Cucujiformia</taxon>
        <taxon>Tenebrionidae</taxon>
        <taxon>Zophobas</taxon>
    </lineage>
</organism>
<comment type="caution">
    <text evidence="6">The sequence shown here is derived from an EMBL/GenBank/DDBJ whole genome shotgun (WGS) entry which is preliminary data.</text>
</comment>
<keyword evidence="2 3" id="KW-0067">ATP-binding</keyword>
<name>A0AA38LZ16_9CUCU</name>
<evidence type="ECO:0000256" key="4">
    <source>
        <dbReference type="RuleBase" id="RU000304"/>
    </source>
</evidence>
<dbReference type="EMBL" id="JALNTZ010002806">
    <property type="protein sequence ID" value="KAJ3616822.1"/>
    <property type="molecule type" value="Genomic_DNA"/>
</dbReference>
<keyword evidence="4" id="KW-0418">Kinase</keyword>
<dbReference type="GO" id="GO:0005524">
    <property type="term" value="F:ATP binding"/>
    <property type="evidence" value="ECO:0007669"/>
    <property type="project" value="UniProtKB-UniRule"/>
</dbReference>
<dbReference type="PROSITE" id="PS00107">
    <property type="entry name" value="PROTEIN_KINASE_ATP"/>
    <property type="match status" value="1"/>
</dbReference>
<dbReference type="PANTHER" id="PTHR24347">
    <property type="entry name" value="SERINE/THREONINE-PROTEIN KINASE"/>
    <property type="match status" value="1"/>
</dbReference>
<comment type="similarity">
    <text evidence="4">Belongs to the protein kinase superfamily.</text>
</comment>
<dbReference type="InterPro" id="IPR017441">
    <property type="entry name" value="Protein_kinase_ATP_BS"/>
</dbReference>
<evidence type="ECO:0000259" key="5">
    <source>
        <dbReference type="PROSITE" id="PS50011"/>
    </source>
</evidence>
<dbReference type="PROSITE" id="PS00108">
    <property type="entry name" value="PROTEIN_KINASE_ST"/>
    <property type="match status" value="1"/>
</dbReference>
<dbReference type="Pfam" id="PF00069">
    <property type="entry name" value="Pkinase"/>
    <property type="match status" value="1"/>
</dbReference>
<dbReference type="Gene3D" id="1.10.510.10">
    <property type="entry name" value="Transferase(Phosphotransferase) domain 1"/>
    <property type="match status" value="1"/>
</dbReference>
<keyword evidence="4" id="KW-0723">Serine/threonine-protein kinase</keyword>
<dbReference type="InterPro" id="IPR008271">
    <property type="entry name" value="Ser/Thr_kinase_AS"/>
</dbReference>
<evidence type="ECO:0000256" key="2">
    <source>
        <dbReference type="ARBA" id="ARBA00022840"/>
    </source>
</evidence>
<dbReference type="PROSITE" id="PS50011">
    <property type="entry name" value="PROTEIN_KINASE_DOM"/>
    <property type="match status" value="1"/>
</dbReference>
<sequence>MVDTRSSLNKLVVNRNLTRTRAIQLHLNLENIKDKYNIYYSKVIGSGGFGMVYQCVHRRTFAKYAVKIVDKNLLNDPERWHLSYTRQCSGSYYDQRKALVDELAIHKLINHVNIITCYETYETLHQVYIVTELCEGGSVFSLFDEGALSEKRARYLLRQLLLGITYLHRLCIIHRDLKPTNILLSSKDPMTQVVKIADFGYATFARQTERLDLPVGTLSYWPPEIFLEKGYNKPADVWAAGVILYCLVCGKFPFHYKNDRELISRISKGR</sequence>
<evidence type="ECO:0000313" key="7">
    <source>
        <dbReference type="Proteomes" id="UP001168821"/>
    </source>
</evidence>
<evidence type="ECO:0000256" key="1">
    <source>
        <dbReference type="ARBA" id="ARBA00022741"/>
    </source>
</evidence>
<dbReference type="InterPro" id="IPR000719">
    <property type="entry name" value="Prot_kinase_dom"/>
</dbReference>
<dbReference type="InterPro" id="IPR011009">
    <property type="entry name" value="Kinase-like_dom_sf"/>
</dbReference>
<evidence type="ECO:0000313" key="6">
    <source>
        <dbReference type="EMBL" id="KAJ3616822.1"/>
    </source>
</evidence>
<keyword evidence="4" id="KW-0808">Transferase</keyword>
<reference evidence="6" key="1">
    <citation type="journal article" date="2023" name="G3 (Bethesda)">
        <title>Whole genome assemblies of Zophobas morio and Tenebrio molitor.</title>
        <authorList>
            <person name="Kaur S."/>
            <person name="Stinson S.A."/>
            <person name="diCenzo G.C."/>
        </authorList>
    </citation>
    <scope>NUCLEOTIDE SEQUENCE</scope>
    <source>
        <strain evidence="6">QUZm001</strain>
    </source>
</reference>
<dbReference type="AlphaFoldDB" id="A0AA38LZ16"/>
<dbReference type="GO" id="GO:0004674">
    <property type="term" value="F:protein serine/threonine kinase activity"/>
    <property type="evidence" value="ECO:0007669"/>
    <property type="project" value="UniProtKB-KW"/>
</dbReference>
<dbReference type="SMART" id="SM00220">
    <property type="entry name" value="S_TKc"/>
    <property type="match status" value="1"/>
</dbReference>